<dbReference type="EMBL" id="JAVXUP010000276">
    <property type="protein sequence ID" value="KAK3032242.1"/>
    <property type="molecule type" value="Genomic_DNA"/>
</dbReference>
<accession>A0AA88WRI6</accession>
<evidence type="ECO:0000313" key="1">
    <source>
        <dbReference type="EMBL" id="KAK3032242.1"/>
    </source>
</evidence>
<comment type="caution">
    <text evidence="1">The sequence shown here is derived from an EMBL/GenBank/DDBJ whole genome shotgun (WGS) entry which is preliminary data.</text>
</comment>
<organism evidence="1 2">
    <name type="scientific">Escallonia herrerae</name>
    <dbReference type="NCBI Taxonomy" id="1293975"/>
    <lineage>
        <taxon>Eukaryota</taxon>
        <taxon>Viridiplantae</taxon>
        <taxon>Streptophyta</taxon>
        <taxon>Embryophyta</taxon>
        <taxon>Tracheophyta</taxon>
        <taxon>Spermatophyta</taxon>
        <taxon>Magnoliopsida</taxon>
        <taxon>eudicotyledons</taxon>
        <taxon>Gunneridae</taxon>
        <taxon>Pentapetalae</taxon>
        <taxon>asterids</taxon>
        <taxon>campanulids</taxon>
        <taxon>Escalloniales</taxon>
        <taxon>Escalloniaceae</taxon>
        <taxon>Escallonia</taxon>
    </lineage>
</organism>
<name>A0AA88WRI6_9ASTE</name>
<dbReference type="AlphaFoldDB" id="A0AA88WRI6"/>
<sequence length="64" mass="7238">MELGLECSQDIPKERMNIMEVVLKLNKIKLQQQDADDLSITFKTLCSTVQIGISSQQVPAKELF</sequence>
<dbReference type="Proteomes" id="UP001188597">
    <property type="component" value="Unassembled WGS sequence"/>
</dbReference>
<reference evidence="1" key="1">
    <citation type="submission" date="2022-12" db="EMBL/GenBank/DDBJ databases">
        <title>Draft genome assemblies for two species of Escallonia (Escalloniales).</title>
        <authorList>
            <person name="Chanderbali A."/>
            <person name="Dervinis C."/>
            <person name="Anghel I."/>
            <person name="Soltis D."/>
            <person name="Soltis P."/>
            <person name="Zapata F."/>
        </authorList>
    </citation>
    <scope>NUCLEOTIDE SEQUENCE</scope>
    <source>
        <strain evidence="1">UCBG64.0493</strain>
        <tissue evidence="1">Leaf</tissue>
    </source>
</reference>
<protein>
    <submittedName>
        <fullName evidence="1">Uncharacterized protein</fullName>
    </submittedName>
</protein>
<evidence type="ECO:0000313" key="2">
    <source>
        <dbReference type="Proteomes" id="UP001188597"/>
    </source>
</evidence>
<keyword evidence="2" id="KW-1185">Reference proteome</keyword>
<proteinExistence type="predicted"/>
<gene>
    <name evidence="1" type="ORF">RJ639_035535</name>
</gene>